<evidence type="ECO:0000256" key="2">
    <source>
        <dbReference type="ARBA" id="ARBA00022737"/>
    </source>
</evidence>
<dbReference type="EMBL" id="CAJNOQ010012253">
    <property type="protein sequence ID" value="CAF1295654.1"/>
    <property type="molecule type" value="Genomic_DNA"/>
</dbReference>
<dbReference type="Pfam" id="PF00023">
    <property type="entry name" value="Ank"/>
    <property type="match status" value="1"/>
</dbReference>
<gene>
    <name evidence="8" type="ORF">GPM918_LOCUS28261</name>
    <name evidence="9" type="ORF">SRO942_LOCUS28745</name>
</gene>
<dbReference type="PROSITE" id="PS50088">
    <property type="entry name" value="ANK_REPEAT"/>
    <property type="match status" value="3"/>
</dbReference>
<dbReference type="SUPFAM" id="SSF48403">
    <property type="entry name" value="Ankyrin repeat"/>
    <property type="match status" value="2"/>
</dbReference>
<evidence type="ECO:0000256" key="6">
    <source>
        <dbReference type="ARBA" id="ARBA00072197"/>
    </source>
</evidence>
<dbReference type="Pfam" id="PF12796">
    <property type="entry name" value="Ank_2"/>
    <property type="match status" value="1"/>
</dbReference>
<protein>
    <recommendedName>
        <fullName evidence="6">Protein fem-1 homolog B</fullName>
    </recommendedName>
</protein>
<dbReference type="PANTHER" id="PTHR24173:SF78">
    <property type="entry name" value="PROTEIN FEM-1 HOMOLOG B"/>
    <property type="match status" value="1"/>
</dbReference>
<accession>A0A815DFI6</accession>
<reference evidence="8" key="1">
    <citation type="submission" date="2021-02" db="EMBL/GenBank/DDBJ databases">
        <authorList>
            <person name="Nowell W R."/>
        </authorList>
    </citation>
    <scope>NUCLEOTIDE SEQUENCE</scope>
</reference>
<evidence type="ECO:0000256" key="7">
    <source>
        <dbReference type="PROSITE-ProRule" id="PRU00023"/>
    </source>
</evidence>
<dbReference type="Gene3D" id="1.25.40.20">
    <property type="entry name" value="Ankyrin repeat-containing domain"/>
    <property type="match status" value="3"/>
</dbReference>
<dbReference type="Proteomes" id="UP000681722">
    <property type="component" value="Unassembled WGS sequence"/>
</dbReference>
<dbReference type="InterPro" id="IPR002110">
    <property type="entry name" value="Ankyrin_rpt"/>
</dbReference>
<feature type="repeat" description="ANK" evidence="7">
    <location>
        <begin position="197"/>
        <end position="222"/>
    </location>
</feature>
<evidence type="ECO:0000256" key="3">
    <source>
        <dbReference type="ARBA" id="ARBA00022786"/>
    </source>
</evidence>
<evidence type="ECO:0000256" key="1">
    <source>
        <dbReference type="ARBA" id="ARBA00004906"/>
    </source>
</evidence>
<comment type="pathway">
    <text evidence="1">Protein modification; protein ubiquitination.</text>
</comment>
<name>A0A815DFI6_9BILA</name>
<dbReference type="InterPro" id="IPR036770">
    <property type="entry name" value="Ankyrin_rpt-contain_sf"/>
</dbReference>
<evidence type="ECO:0000313" key="8">
    <source>
        <dbReference type="EMBL" id="CAF1295654.1"/>
    </source>
</evidence>
<organism evidence="8 10">
    <name type="scientific">Didymodactylos carnosus</name>
    <dbReference type="NCBI Taxonomy" id="1234261"/>
    <lineage>
        <taxon>Eukaryota</taxon>
        <taxon>Metazoa</taxon>
        <taxon>Spiralia</taxon>
        <taxon>Gnathifera</taxon>
        <taxon>Rotifera</taxon>
        <taxon>Eurotatoria</taxon>
        <taxon>Bdelloidea</taxon>
        <taxon>Philodinida</taxon>
        <taxon>Philodinidae</taxon>
        <taxon>Didymodactylos</taxon>
    </lineage>
</organism>
<dbReference type="AlphaFoldDB" id="A0A815DFI6"/>
<proteinExistence type="inferred from homology"/>
<dbReference type="SMART" id="SM00248">
    <property type="entry name" value="ANK"/>
    <property type="match status" value="8"/>
</dbReference>
<keyword evidence="2" id="KW-0677">Repeat</keyword>
<keyword evidence="4 7" id="KW-0040">ANK repeat</keyword>
<evidence type="ECO:0000313" key="10">
    <source>
        <dbReference type="Proteomes" id="UP000663829"/>
    </source>
</evidence>
<dbReference type="PROSITE" id="PS50297">
    <property type="entry name" value="ANK_REP_REGION"/>
    <property type="match status" value="3"/>
</dbReference>
<dbReference type="Pfam" id="PF13606">
    <property type="entry name" value="Ank_3"/>
    <property type="match status" value="1"/>
</dbReference>
<dbReference type="GO" id="GO:0005737">
    <property type="term" value="C:cytoplasm"/>
    <property type="evidence" value="ECO:0007669"/>
    <property type="project" value="UniProtKB-SubCell"/>
</dbReference>
<dbReference type="EMBL" id="CAJOBC010034915">
    <property type="protein sequence ID" value="CAF4109834.1"/>
    <property type="molecule type" value="Genomic_DNA"/>
</dbReference>
<dbReference type="OrthoDB" id="4429489at2759"/>
<dbReference type="Proteomes" id="UP000663829">
    <property type="component" value="Unassembled WGS sequence"/>
</dbReference>
<evidence type="ECO:0000256" key="4">
    <source>
        <dbReference type="ARBA" id="ARBA00023043"/>
    </source>
</evidence>
<feature type="repeat" description="ANK" evidence="7">
    <location>
        <begin position="164"/>
        <end position="192"/>
    </location>
</feature>
<keyword evidence="3" id="KW-0833">Ubl conjugation pathway</keyword>
<comment type="similarity">
    <text evidence="5">Belongs to the fem-1 family.</text>
</comment>
<keyword evidence="10" id="KW-1185">Reference proteome</keyword>
<comment type="caution">
    <text evidence="8">The sequence shown here is derived from an EMBL/GenBank/DDBJ whole genome shotgun (WGS) entry which is preliminary data.</text>
</comment>
<sequence>MKQASHESLPIVVSLKEQIYQAVNDGLVSTLDQLLSQLTVDKIYEYLCELMDYYGMKCTLLMIAILNGHNDVVEILLDKFKPDVEIEGVIIVENETVKGATALWCSVCVGNFNIVQRLIVYGAQINHCTASNSTPLRVACYRGLLDIVQYLVEHNADINIAKMSGHTCLMIASFNGHLDVVKYLLQVGCDVNRTWQNGITALHDAVENGHLSIVKTLLEYGAIMIKIKDLVRTPFMIAIKENKSDIANYFLNNNWLTQIDAINELELLGSLYLFDNGENQSIEKAYYCMEWAMKLRYKNPNEPLYKQILPPLMEYDYRLECQTLQELELIRSDFNALRFESLLILERILGINHRDVLQFIRDQGTTYADNNKFDKCLKLWLRVYTYRSSDCIADRKSDLRSFSELFCRMIEKDMDISSDILIQVLKMTINEIQKNIMAIKICEDESLKETLEDNRDDNIYTVLCLCTIVTKADIWTNINNSQIDKICKFPCEKTVNLLIECQANVNALDNERNTPLHIIVRYPEVNNDKDFLNLQTIIRALINANAHIDSVNSHGDTPEMWALTKTAEILIKTQAKLSLKCATATLIKKLNLDYRKIISTTLYDFIERHGIPIKNL</sequence>
<evidence type="ECO:0000313" key="9">
    <source>
        <dbReference type="EMBL" id="CAF4109834.1"/>
    </source>
</evidence>
<dbReference type="PANTHER" id="PTHR24173">
    <property type="entry name" value="ANKYRIN REPEAT CONTAINING"/>
    <property type="match status" value="1"/>
</dbReference>
<feature type="repeat" description="ANK" evidence="7">
    <location>
        <begin position="131"/>
        <end position="163"/>
    </location>
</feature>
<evidence type="ECO:0000256" key="5">
    <source>
        <dbReference type="ARBA" id="ARBA00038500"/>
    </source>
</evidence>